<keyword evidence="3" id="KW-1185">Reference proteome</keyword>
<protein>
    <submittedName>
        <fullName evidence="2">Uncharacterized protein</fullName>
    </submittedName>
</protein>
<dbReference type="PATRIC" id="fig|53707.7.peg.2455"/>
<gene>
    <name evidence="1" type="ORF">AC499_2246</name>
    <name evidence="2" type="ORF">ALO35_101325</name>
</gene>
<dbReference type="Proteomes" id="UP000050265">
    <property type="component" value="Unassembled WGS sequence"/>
</dbReference>
<dbReference type="AlphaFoldDB" id="A0A0N0G4H5"/>
<sequence length="48" mass="5122">MTQALSAFSLRHLQIRLNAKAASDSYQSHGSNSIRLMIASCLSNAASV</sequence>
<proteinExistence type="predicted"/>
<evidence type="ECO:0000313" key="4">
    <source>
        <dbReference type="Proteomes" id="UP000050265"/>
    </source>
</evidence>
<reference evidence="2 4" key="2">
    <citation type="submission" date="2015-09" db="EMBL/GenBank/DDBJ databases">
        <title>Genome announcement of multiple Pseudomonas syringae strains.</title>
        <authorList>
            <person name="Thakur S."/>
            <person name="Wang P.W."/>
            <person name="Gong Y."/>
            <person name="Weir B.S."/>
            <person name="Guttman D.S."/>
        </authorList>
    </citation>
    <scope>NUCLEOTIDE SEQUENCE [LARGE SCALE GENOMIC DNA]</scope>
    <source>
        <strain evidence="2 4">ICMP3507</strain>
    </source>
</reference>
<evidence type="ECO:0000313" key="1">
    <source>
        <dbReference type="EMBL" id="KPC14400.1"/>
    </source>
</evidence>
<reference evidence="1 3" key="3">
    <citation type="submission" date="2015-10" db="EMBL/GenBank/DDBJ databases">
        <title>Comparative genomics and high-throughput reverse genetic screens identify a new phytobacterial MAMP and an Arabidopsis receptor required for immune elicitation.</title>
        <authorList>
            <person name="Mott G.A."/>
            <person name="Thakur S."/>
            <person name="Wang P.W."/>
            <person name="Desveaux D."/>
            <person name="Guttman D.S."/>
        </authorList>
    </citation>
    <scope>NUCLEOTIDE SEQUENCE [LARGE SCALE GENOMIC DNA]</scope>
    <source>
        <strain evidence="1 3">107</strain>
    </source>
</reference>
<dbReference type="EMBL" id="LGLK01000072">
    <property type="protein sequence ID" value="KPC14400.1"/>
    <property type="molecule type" value="Genomic_DNA"/>
</dbReference>
<dbReference type="Proteomes" id="UP000037943">
    <property type="component" value="Unassembled WGS sequence"/>
</dbReference>
<comment type="caution">
    <text evidence="2">The sequence shown here is derived from an EMBL/GenBank/DDBJ whole genome shotgun (WGS) entry which is preliminary data.</text>
</comment>
<evidence type="ECO:0000313" key="2">
    <source>
        <dbReference type="EMBL" id="KPX54675.1"/>
    </source>
</evidence>
<accession>A0A0N0G4H5</accession>
<dbReference type="EMBL" id="LJQP01000482">
    <property type="protein sequence ID" value="KPX54675.1"/>
    <property type="molecule type" value="Genomic_DNA"/>
</dbReference>
<organism evidence="2 4">
    <name type="scientific">Pseudomonas amygdali pv. lachrymans</name>
    <name type="common">Pseudomonas syringae pv. lachrymans</name>
    <dbReference type="NCBI Taxonomy" id="53707"/>
    <lineage>
        <taxon>Bacteria</taxon>
        <taxon>Pseudomonadati</taxon>
        <taxon>Pseudomonadota</taxon>
        <taxon>Gammaproteobacteria</taxon>
        <taxon>Pseudomonadales</taxon>
        <taxon>Pseudomonadaceae</taxon>
        <taxon>Pseudomonas</taxon>
        <taxon>Pseudomonas amygdali</taxon>
    </lineage>
</organism>
<reference evidence="1 3" key="1">
    <citation type="submission" date="2015-07" db="EMBL/GenBank/DDBJ databases">
        <authorList>
            <person name="O'Brien H.E."/>
            <person name="Thakur S."/>
            <person name="Gong Y."/>
            <person name="Wang P.W."/>
            <person name="Guttman D.S."/>
        </authorList>
    </citation>
    <scope>NUCLEOTIDE SEQUENCE [LARGE SCALE GENOMIC DNA]</scope>
    <source>
        <strain evidence="1 3">107</strain>
    </source>
</reference>
<name>A0A0N0G4H5_PSEAV</name>
<evidence type="ECO:0000313" key="3">
    <source>
        <dbReference type="Proteomes" id="UP000037943"/>
    </source>
</evidence>